<reference evidence="3" key="1">
    <citation type="submission" date="2016-10" db="EMBL/GenBank/DDBJ databases">
        <authorList>
            <person name="Varghese N."/>
            <person name="Submissions S."/>
        </authorList>
    </citation>
    <scope>NUCLEOTIDE SEQUENCE [LARGE SCALE GENOMIC DNA]</scope>
    <source>
        <strain evidence="3">Nm44</strain>
    </source>
</reference>
<feature type="transmembrane region" description="Helical" evidence="1">
    <location>
        <begin position="12"/>
        <end position="33"/>
    </location>
</feature>
<dbReference type="OrthoDB" id="9130285at2"/>
<organism evidence="2 3">
    <name type="scientific">Nitrosomonas communis</name>
    <dbReference type="NCBI Taxonomy" id="44574"/>
    <lineage>
        <taxon>Bacteria</taxon>
        <taxon>Pseudomonadati</taxon>
        <taxon>Pseudomonadota</taxon>
        <taxon>Betaproteobacteria</taxon>
        <taxon>Nitrosomonadales</taxon>
        <taxon>Nitrosomonadaceae</taxon>
        <taxon>Nitrosomonas</taxon>
    </lineage>
</organism>
<dbReference type="Proteomes" id="UP000183287">
    <property type="component" value="Unassembled WGS sequence"/>
</dbReference>
<dbReference type="AlphaFoldDB" id="A0A1I4STH0"/>
<keyword evidence="1" id="KW-0812">Transmembrane</keyword>
<dbReference type="RefSeq" id="WP_074906234.1">
    <property type="nucleotide sequence ID" value="NZ_FOUB01000043.1"/>
</dbReference>
<accession>A0A1I4STH0</accession>
<keyword evidence="1" id="KW-1133">Transmembrane helix</keyword>
<name>A0A1I4STH0_9PROT</name>
<evidence type="ECO:0000313" key="2">
    <source>
        <dbReference type="EMBL" id="SFM67640.1"/>
    </source>
</evidence>
<dbReference type="EMBL" id="FOUB01000043">
    <property type="protein sequence ID" value="SFM67640.1"/>
    <property type="molecule type" value="Genomic_DNA"/>
</dbReference>
<evidence type="ECO:0000313" key="3">
    <source>
        <dbReference type="Proteomes" id="UP000183287"/>
    </source>
</evidence>
<sequence>MKRRTSVRWVRAGVFVGVIAVAAVMAGISLAWAERDDGSLGDGHGFSNQSLKGYYGFNSSYGALVASGPNQPVVPALPFASMGRIFFDGEGGCIVSSIGNVNGQSIPSTSTSCVYSVNPDGTGTSEAVFPGTPIGDPVPIAFVITDGGDEFRAVVTKFIVGTFTARRQ</sequence>
<protein>
    <submittedName>
        <fullName evidence="2">Uncharacterized protein</fullName>
    </submittedName>
</protein>
<keyword evidence="3" id="KW-1185">Reference proteome</keyword>
<gene>
    <name evidence="2" type="ORF">SAMN05421863_104324</name>
</gene>
<evidence type="ECO:0000256" key="1">
    <source>
        <dbReference type="SAM" id="Phobius"/>
    </source>
</evidence>
<keyword evidence="1" id="KW-0472">Membrane</keyword>
<proteinExistence type="predicted"/>